<dbReference type="HAMAP" id="MF_01483">
    <property type="entry name" value="RbpA"/>
    <property type="match status" value="1"/>
</dbReference>
<dbReference type="Gene3D" id="2.20.28.270">
    <property type="entry name" value="RNA polymerase-binding protein A"/>
    <property type="match status" value="1"/>
</dbReference>
<dbReference type="Proteomes" id="UP000215563">
    <property type="component" value="Unassembled WGS sequence"/>
</dbReference>
<comment type="caution">
    <text evidence="2">The sequence shown here is derived from an EMBL/GenBank/DDBJ whole genome shotgun (WGS) entry which is preliminary data.</text>
</comment>
<dbReference type="InterPro" id="IPR038638">
    <property type="entry name" value="RbpA_sf"/>
</dbReference>
<dbReference type="OrthoDB" id="3618415at2"/>
<protein>
    <recommendedName>
        <fullName evidence="1">RNA polymerase-binding protein RbpA</fullName>
    </recommendedName>
</protein>
<dbReference type="RefSeq" id="WP_063712280.1">
    <property type="nucleotide sequence ID" value="NZ_KB913032.1"/>
</dbReference>
<comment type="subunit">
    <text evidence="1">Forms a complex with the RNAP catalytic core and with free principal sigma factors.</text>
</comment>
<dbReference type="GO" id="GO:0045893">
    <property type="term" value="P:positive regulation of DNA-templated transcription"/>
    <property type="evidence" value="ECO:0007669"/>
    <property type="project" value="UniProtKB-UniRule"/>
</dbReference>
<evidence type="ECO:0000313" key="3">
    <source>
        <dbReference type="Proteomes" id="UP000215563"/>
    </source>
</evidence>
<organism evidence="2 3">
    <name type="scientific">Amycolatopsis alba DSM 44262</name>
    <dbReference type="NCBI Taxonomy" id="1125972"/>
    <lineage>
        <taxon>Bacteria</taxon>
        <taxon>Bacillati</taxon>
        <taxon>Actinomycetota</taxon>
        <taxon>Actinomycetes</taxon>
        <taxon>Pseudonocardiales</taxon>
        <taxon>Pseudonocardiaceae</taxon>
        <taxon>Amycolatopsis</taxon>
    </lineage>
</organism>
<evidence type="ECO:0000256" key="1">
    <source>
        <dbReference type="HAMAP-Rule" id="MF_01483"/>
    </source>
</evidence>
<keyword evidence="1" id="KW-0805">Transcription regulation</keyword>
<sequence>MPRTVLRGYRWGGASVESDQGVEPAARLTARFACSRGHVFTVPFAADAEPPPHWSCRQHGLEDCARIPELADDSTGDLGIKPRRTHLDMLHERRSAADLETLLAEALTAIRRQGGPRPGCVHVGDRTYSFSYDS</sequence>
<keyword evidence="1" id="KW-0804">Transcription</keyword>
<comment type="function">
    <text evidence="1">Binds to RNA polymerase (RNAP), stimulating transcription from principal, but not alternative sigma factor promoters.</text>
</comment>
<keyword evidence="3" id="KW-1185">Reference proteome</keyword>
<comment type="similarity">
    <text evidence="1">Belongs to the RNA polymerase-binding protein RbpA family.</text>
</comment>
<dbReference type="Pfam" id="PF13397">
    <property type="entry name" value="RbpA"/>
    <property type="match status" value="1"/>
</dbReference>
<evidence type="ECO:0000313" key="2">
    <source>
        <dbReference type="EMBL" id="OXM44134.1"/>
    </source>
</evidence>
<dbReference type="GO" id="GO:0001000">
    <property type="term" value="F:bacterial-type RNA polymerase core enzyme binding"/>
    <property type="evidence" value="ECO:0007669"/>
    <property type="project" value="UniProtKB-UniRule"/>
</dbReference>
<proteinExistence type="inferred from homology"/>
<name>A0A229RCJ6_AMYAL</name>
<reference evidence="2 3" key="1">
    <citation type="submission" date="2017-07" db="EMBL/GenBank/DDBJ databases">
        <title>Amycolatopsis alba DSM 44262 Genome sequencing and assembly.</title>
        <authorList>
            <person name="Kaur N."/>
            <person name="Mayilraj S."/>
        </authorList>
    </citation>
    <scope>NUCLEOTIDE SEQUENCE [LARGE SCALE GENOMIC DNA]</scope>
    <source>
        <strain evidence="2 3">DSM 44262</strain>
    </source>
</reference>
<dbReference type="AlphaFoldDB" id="A0A229RCJ6"/>
<dbReference type="EMBL" id="NMQU01000127">
    <property type="protein sequence ID" value="OXM44134.1"/>
    <property type="molecule type" value="Genomic_DNA"/>
</dbReference>
<gene>
    <name evidence="1" type="primary">rbpA</name>
    <name evidence="2" type="ORF">CFP75_35655</name>
</gene>
<accession>A0A229RCJ6</accession>
<comment type="caution">
    <text evidence="1">Lacks conserved residue(s) required for the propagation of feature annotation.</text>
</comment>
<dbReference type="InterPro" id="IPR025182">
    <property type="entry name" value="RNApol-bd_RbpA"/>
</dbReference>